<evidence type="ECO:0000256" key="1">
    <source>
        <dbReference type="ARBA" id="ARBA00005417"/>
    </source>
</evidence>
<sequence length="249" mass="27493">MPDPLVVVEAVHKTFHREGQPPHAALTDIHCRIERGEVLVVVGPSGSGKSTLLRTLNGLESIDAGDIRIDGVSISDAATDLNRWRTEVGMVFQHFNLFQHRTALDNVALPQCVVRKRSRAEAERYARGLLERVGMAEFGARYPSQLSGGQQQRVAIARALAMDPKLMLFDEATSALDPETVGGILDLMRELARDGMTMAVVTHEMGFARDVADRALFMDGGRIVEEGAPEMLFRAPRHPRTRAFLDKIL</sequence>
<keyword evidence="8" id="KW-1185">Reference proteome</keyword>
<dbReference type="Pfam" id="PF00005">
    <property type="entry name" value="ABC_tran"/>
    <property type="match status" value="1"/>
</dbReference>
<dbReference type="InterPro" id="IPR030679">
    <property type="entry name" value="ABC_ATPase_HisP-typ"/>
</dbReference>
<name>A0A261VRV7_9BORD</name>
<dbReference type="Proteomes" id="UP000215633">
    <property type="component" value="Unassembled WGS sequence"/>
</dbReference>
<dbReference type="Gene3D" id="3.40.50.300">
    <property type="entry name" value="P-loop containing nucleotide triphosphate hydrolases"/>
    <property type="match status" value="1"/>
</dbReference>
<evidence type="ECO:0000313" key="7">
    <source>
        <dbReference type="EMBL" id="OZI76835.1"/>
    </source>
</evidence>
<dbReference type="AlphaFoldDB" id="A0A261VRV7"/>
<evidence type="ECO:0000256" key="4">
    <source>
        <dbReference type="ARBA" id="ARBA00022741"/>
    </source>
</evidence>
<dbReference type="PANTHER" id="PTHR43166">
    <property type="entry name" value="AMINO ACID IMPORT ATP-BINDING PROTEIN"/>
    <property type="match status" value="1"/>
</dbReference>
<dbReference type="PROSITE" id="PS00211">
    <property type="entry name" value="ABC_TRANSPORTER_1"/>
    <property type="match status" value="1"/>
</dbReference>
<proteinExistence type="inferred from homology"/>
<evidence type="ECO:0000256" key="3">
    <source>
        <dbReference type="ARBA" id="ARBA00022475"/>
    </source>
</evidence>
<dbReference type="PROSITE" id="PS50893">
    <property type="entry name" value="ABC_TRANSPORTER_2"/>
    <property type="match status" value="1"/>
</dbReference>
<dbReference type="InterPro" id="IPR027417">
    <property type="entry name" value="P-loop_NTPase"/>
</dbReference>
<dbReference type="GO" id="GO:0015424">
    <property type="term" value="F:ABC-type amino acid transporter activity"/>
    <property type="evidence" value="ECO:0007669"/>
    <property type="project" value="InterPro"/>
</dbReference>
<dbReference type="InterPro" id="IPR017871">
    <property type="entry name" value="ABC_transporter-like_CS"/>
</dbReference>
<evidence type="ECO:0000259" key="6">
    <source>
        <dbReference type="PROSITE" id="PS50893"/>
    </source>
</evidence>
<dbReference type="CDD" id="cd03262">
    <property type="entry name" value="ABC_HisP_GlnQ"/>
    <property type="match status" value="1"/>
</dbReference>
<gene>
    <name evidence="7" type="ORF">CAL24_16295</name>
</gene>
<evidence type="ECO:0000256" key="5">
    <source>
        <dbReference type="ARBA" id="ARBA00022840"/>
    </source>
</evidence>
<dbReference type="PANTHER" id="PTHR43166:SF4">
    <property type="entry name" value="PHOSPHONATES IMPORT ATP-BINDING PROTEIN PHNC"/>
    <property type="match status" value="1"/>
</dbReference>
<dbReference type="SUPFAM" id="SSF52540">
    <property type="entry name" value="P-loop containing nucleoside triphosphate hydrolases"/>
    <property type="match status" value="1"/>
</dbReference>
<comment type="similarity">
    <text evidence="1">Belongs to the ABC transporter superfamily.</text>
</comment>
<dbReference type="SMART" id="SM00382">
    <property type="entry name" value="AAA"/>
    <property type="match status" value="1"/>
</dbReference>
<keyword evidence="3" id="KW-1003">Cell membrane</keyword>
<evidence type="ECO:0000313" key="8">
    <source>
        <dbReference type="Proteomes" id="UP000215633"/>
    </source>
</evidence>
<dbReference type="GO" id="GO:0016887">
    <property type="term" value="F:ATP hydrolysis activity"/>
    <property type="evidence" value="ECO:0007669"/>
    <property type="project" value="InterPro"/>
</dbReference>
<keyword evidence="2" id="KW-0813">Transport</keyword>
<dbReference type="InterPro" id="IPR050086">
    <property type="entry name" value="MetN_ABC_transporter-like"/>
</dbReference>
<keyword evidence="4" id="KW-0547">Nucleotide-binding</keyword>
<protein>
    <submittedName>
        <fullName evidence="7">Peptide ABC transporter ATP-binding protein</fullName>
    </submittedName>
</protein>
<comment type="caution">
    <text evidence="7">The sequence shown here is derived from an EMBL/GenBank/DDBJ whole genome shotgun (WGS) entry which is preliminary data.</text>
</comment>
<accession>A0A261VRV7</accession>
<evidence type="ECO:0000256" key="2">
    <source>
        <dbReference type="ARBA" id="ARBA00022448"/>
    </source>
</evidence>
<dbReference type="InterPro" id="IPR003593">
    <property type="entry name" value="AAA+_ATPase"/>
</dbReference>
<dbReference type="EMBL" id="NEVT01000006">
    <property type="protein sequence ID" value="OZI76835.1"/>
    <property type="molecule type" value="Genomic_DNA"/>
</dbReference>
<feature type="domain" description="ABC transporter" evidence="6">
    <location>
        <begin position="6"/>
        <end position="245"/>
    </location>
</feature>
<dbReference type="PIRSF" id="PIRSF039085">
    <property type="entry name" value="ABC_ATPase_HisP"/>
    <property type="match status" value="1"/>
</dbReference>
<keyword evidence="5 7" id="KW-0067">ATP-binding</keyword>
<organism evidence="7 8">
    <name type="scientific">Bordetella genomosp. 2</name>
    <dbReference type="NCBI Taxonomy" id="1983456"/>
    <lineage>
        <taxon>Bacteria</taxon>
        <taxon>Pseudomonadati</taxon>
        <taxon>Pseudomonadota</taxon>
        <taxon>Betaproteobacteria</taxon>
        <taxon>Burkholderiales</taxon>
        <taxon>Alcaligenaceae</taxon>
        <taxon>Bordetella</taxon>
    </lineage>
</organism>
<dbReference type="GO" id="GO:0005524">
    <property type="term" value="F:ATP binding"/>
    <property type="evidence" value="ECO:0007669"/>
    <property type="project" value="UniProtKB-KW"/>
</dbReference>
<keyword evidence="3" id="KW-0472">Membrane</keyword>
<reference evidence="8" key="1">
    <citation type="submission" date="2017-05" db="EMBL/GenBank/DDBJ databases">
        <title>Complete and WGS of Bordetella genogroups.</title>
        <authorList>
            <person name="Spilker T."/>
            <person name="Lipuma J."/>
        </authorList>
    </citation>
    <scope>NUCLEOTIDE SEQUENCE [LARGE SCALE GENOMIC DNA]</scope>
    <source>
        <strain evidence="8">AU8256</strain>
    </source>
</reference>
<dbReference type="InterPro" id="IPR003439">
    <property type="entry name" value="ABC_transporter-like_ATP-bd"/>
</dbReference>